<dbReference type="GO" id="GO:0043161">
    <property type="term" value="P:proteasome-mediated ubiquitin-dependent protein catabolic process"/>
    <property type="evidence" value="ECO:0007669"/>
    <property type="project" value="TreeGrafter"/>
</dbReference>
<dbReference type="PANTHER" id="PTHR10621">
    <property type="entry name" value="UV EXCISION REPAIR PROTEIN RAD23"/>
    <property type="match status" value="1"/>
</dbReference>
<gene>
    <name evidence="2" type="ORF">NE237_004941</name>
</gene>
<name>A0A9Q0KJP7_9MAGN</name>
<comment type="caution">
    <text evidence="2">The sequence shown here is derived from an EMBL/GenBank/DDBJ whole genome shotgun (WGS) entry which is preliminary data.</text>
</comment>
<protein>
    <recommendedName>
        <fullName evidence="1">Ubiquitin-like domain-containing protein</fullName>
    </recommendedName>
</protein>
<dbReference type="InterPro" id="IPR000626">
    <property type="entry name" value="Ubiquitin-like_dom"/>
</dbReference>
<dbReference type="EMBL" id="JAMYWD010000005">
    <property type="protein sequence ID" value="KAJ4971842.1"/>
    <property type="molecule type" value="Genomic_DNA"/>
</dbReference>
<dbReference type="GO" id="GO:0070628">
    <property type="term" value="F:proteasome binding"/>
    <property type="evidence" value="ECO:0007669"/>
    <property type="project" value="TreeGrafter"/>
</dbReference>
<feature type="domain" description="Ubiquitin-like" evidence="1">
    <location>
        <begin position="127"/>
        <end position="190"/>
    </location>
</feature>
<dbReference type="GO" id="GO:0031593">
    <property type="term" value="F:polyubiquitin modification-dependent protein binding"/>
    <property type="evidence" value="ECO:0007669"/>
    <property type="project" value="TreeGrafter"/>
</dbReference>
<dbReference type="GO" id="GO:0005829">
    <property type="term" value="C:cytosol"/>
    <property type="evidence" value="ECO:0007669"/>
    <property type="project" value="TreeGrafter"/>
</dbReference>
<dbReference type="GO" id="GO:0043130">
    <property type="term" value="F:ubiquitin binding"/>
    <property type="evidence" value="ECO:0007669"/>
    <property type="project" value="TreeGrafter"/>
</dbReference>
<dbReference type="Pfam" id="PF00240">
    <property type="entry name" value="ubiquitin"/>
    <property type="match status" value="1"/>
</dbReference>
<sequence length="205" mass="24007">MGDSPLPWSIEINHVVALEIPCAGHPPEKEKDSLILSLKFQKGKMLIKVMYDHCQMDQGYLVKVLPSTTFFQVKQKMKYVFGAQVQRQTLRMNGLELRDDYDVEFYELVEGSEIILKYKRLPSGKKLRLTVITPTLEHYQVEVEENTTVARLKKEIQKVSYISAEQMTLFYFHNEMEVDDYELSAYFVSDVPENARSPCFFWFQN</sequence>
<dbReference type="AlphaFoldDB" id="A0A9Q0KJP7"/>
<evidence type="ECO:0000313" key="2">
    <source>
        <dbReference type="EMBL" id="KAJ4971842.1"/>
    </source>
</evidence>
<evidence type="ECO:0000313" key="3">
    <source>
        <dbReference type="Proteomes" id="UP001141806"/>
    </source>
</evidence>
<dbReference type="Pfam" id="PF11976">
    <property type="entry name" value="Rad60-SLD"/>
    <property type="match status" value="1"/>
</dbReference>
<dbReference type="CDD" id="cd17039">
    <property type="entry name" value="Ubl_ubiquitin_like"/>
    <property type="match status" value="1"/>
</dbReference>
<dbReference type="InterPro" id="IPR022617">
    <property type="entry name" value="Rad60/SUMO-like_dom"/>
</dbReference>
<dbReference type="InterPro" id="IPR029071">
    <property type="entry name" value="Ubiquitin-like_domsf"/>
</dbReference>
<dbReference type="Gene3D" id="3.10.20.90">
    <property type="entry name" value="Phosphatidylinositol 3-kinase Catalytic Subunit, Chain A, domain 1"/>
    <property type="match status" value="2"/>
</dbReference>
<dbReference type="PROSITE" id="PS50053">
    <property type="entry name" value="UBIQUITIN_2"/>
    <property type="match status" value="2"/>
</dbReference>
<accession>A0A9Q0KJP7</accession>
<keyword evidence="3" id="KW-1185">Reference proteome</keyword>
<dbReference type="OrthoDB" id="2012182at2759"/>
<dbReference type="GO" id="GO:0005654">
    <property type="term" value="C:nucleoplasm"/>
    <property type="evidence" value="ECO:0007669"/>
    <property type="project" value="TreeGrafter"/>
</dbReference>
<proteinExistence type="predicted"/>
<feature type="domain" description="Ubiquitin-like" evidence="1">
    <location>
        <begin position="43"/>
        <end position="123"/>
    </location>
</feature>
<dbReference type="Proteomes" id="UP001141806">
    <property type="component" value="Unassembled WGS sequence"/>
</dbReference>
<organism evidence="2 3">
    <name type="scientific">Protea cynaroides</name>
    <dbReference type="NCBI Taxonomy" id="273540"/>
    <lineage>
        <taxon>Eukaryota</taxon>
        <taxon>Viridiplantae</taxon>
        <taxon>Streptophyta</taxon>
        <taxon>Embryophyta</taxon>
        <taxon>Tracheophyta</taxon>
        <taxon>Spermatophyta</taxon>
        <taxon>Magnoliopsida</taxon>
        <taxon>Proteales</taxon>
        <taxon>Proteaceae</taxon>
        <taxon>Protea</taxon>
    </lineage>
</organism>
<dbReference type="SUPFAM" id="SSF54236">
    <property type="entry name" value="Ubiquitin-like"/>
    <property type="match status" value="2"/>
</dbReference>
<evidence type="ECO:0000259" key="1">
    <source>
        <dbReference type="PROSITE" id="PS50053"/>
    </source>
</evidence>
<reference evidence="2" key="1">
    <citation type="journal article" date="2023" name="Plant J.">
        <title>The genome of the king protea, Protea cynaroides.</title>
        <authorList>
            <person name="Chang J."/>
            <person name="Duong T.A."/>
            <person name="Schoeman C."/>
            <person name="Ma X."/>
            <person name="Roodt D."/>
            <person name="Barker N."/>
            <person name="Li Z."/>
            <person name="Van de Peer Y."/>
            <person name="Mizrachi E."/>
        </authorList>
    </citation>
    <scope>NUCLEOTIDE SEQUENCE</scope>
    <source>
        <tissue evidence="2">Young leaves</tissue>
    </source>
</reference>
<dbReference type="PANTHER" id="PTHR10621:SF0">
    <property type="entry name" value="UV EXCISION REPAIR PROTEIN RAD23"/>
    <property type="match status" value="1"/>
</dbReference>